<evidence type="ECO:0000256" key="3">
    <source>
        <dbReference type="ARBA" id="ARBA00022452"/>
    </source>
</evidence>
<proteinExistence type="inferred from homology"/>
<dbReference type="Gene3D" id="2.170.130.10">
    <property type="entry name" value="TonB-dependent receptor, plug domain"/>
    <property type="match status" value="1"/>
</dbReference>
<dbReference type="InterPro" id="IPR000531">
    <property type="entry name" value="Beta-barrel_TonB"/>
</dbReference>
<feature type="domain" description="TonB-dependent receptor-like beta-barrel" evidence="13">
    <location>
        <begin position="327"/>
        <end position="804"/>
    </location>
</feature>
<evidence type="ECO:0008006" key="17">
    <source>
        <dbReference type="Google" id="ProtNLM"/>
    </source>
</evidence>
<dbReference type="RefSeq" id="WP_055770775.1">
    <property type="nucleotide sequence ID" value="NZ_LDJG01000005.1"/>
</dbReference>
<evidence type="ECO:0000256" key="8">
    <source>
        <dbReference type="ARBA" id="ARBA00023237"/>
    </source>
</evidence>
<evidence type="ECO:0000256" key="10">
    <source>
        <dbReference type="PROSITE-ProRule" id="PRU10143"/>
    </source>
</evidence>
<evidence type="ECO:0000259" key="14">
    <source>
        <dbReference type="Pfam" id="PF07715"/>
    </source>
</evidence>
<keyword evidence="7 9" id="KW-0472">Membrane</keyword>
<evidence type="ECO:0000256" key="6">
    <source>
        <dbReference type="ARBA" id="ARBA00023077"/>
    </source>
</evidence>
<evidence type="ECO:0000256" key="4">
    <source>
        <dbReference type="ARBA" id="ARBA00022692"/>
    </source>
</evidence>
<keyword evidence="3 9" id="KW-1134">Transmembrane beta strand</keyword>
<dbReference type="InterPro" id="IPR039426">
    <property type="entry name" value="TonB-dep_rcpt-like"/>
</dbReference>
<dbReference type="CDD" id="cd01347">
    <property type="entry name" value="ligand_gated_channel"/>
    <property type="match status" value="1"/>
</dbReference>
<dbReference type="InterPro" id="IPR036942">
    <property type="entry name" value="Beta-barrel_TonB_sf"/>
</dbReference>
<dbReference type="Pfam" id="PF00593">
    <property type="entry name" value="TonB_dep_Rec_b-barrel"/>
    <property type="match status" value="1"/>
</dbReference>
<dbReference type="SUPFAM" id="SSF56935">
    <property type="entry name" value="Porins"/>
    <property type="match status" value="1"/>
</dbReference>
<dbReference type="PANTHER" id="PTHR47234:SF3">
    <property type="entry name" value="SECRETIN_TONB SHORT N-TERMINAL DOMAIN-CONTAINING PROTEIN"/>
    <property type="match status" value="1"/>
</dbReference>
<dbReference type="PROSITE" id="PS00430">
    <property type="entry name" value="TONB_DEPENDENT_REC_1"/>
    <property type="match status" value="1"/>
</dbReference>
<keyword evidence="6 10" id="KW-0798">TonB box</keyword>
<dbReference type="Proteomes" id="UP000050902">
    <property type="component" value="Unassembled WGS sequence"/>
</dbReference>
<reference evidence="15 16" key="1">
    <citation type="submission" date="2015-05" db="EMBL/GenBank/DDBJ databases">
        <title>Genome sequencing and analysis of members of genus Stenotrophomonas.</title>
        <authorList>
            <person name="Patil P.P."/>
            <person name="Midha S."/>
            <person name="Patil P.B."/>
        </authorList>
    </citation>
    <scope>NUCLEOTIDE SEQUENCE [LARGE SCALE GENOMIC DNA]</scope>
    <source>
        <strain evidence="15 16">DSM 12575</strain>
    </source>
</reference>
<keyword evidence="5 12" id="KW-0732">Signal</keyword>
<evidence type="ECO:0000256" key="1">
    <source>
        <dbReference type="ARBA" id="ARBA00004571"/>
    </source>
</evidence>
<dbReference type="PROSITE" id="PS52016">
    <property type="entry name" value="TONB_DEPENDENT_REC_3"/>
    <property type="match status" value="1"/>
</dbReference>
<dbReference type="InterPro" id="IPR037066">
    <property type="entry name" value="Plug_dom_sf"/>
</dbReference>
<sequence>MNRNARFVRNALAVSLGYALAMTVPAAVAQQHDGAGSANDPQAKKLDTILVTGSRNSTRTVENSSTPIDLVSAEELAATGKGDLLQALLTKLPSLSLQTYGGGLDYQVRGAMLRNLSPGYTLVLVNGKRRNVSAYTSDTSFPGHNYTDLSLIPMAAVDHIEVLRDGAAAIYGSDAIAGVVNIILKSAASGGELSVEGGSSFAGNGTRAKYGANLGLPLGSTGFVNLSLNYTDQHEATRVRPFRDSYRVYPAIGANGELTKLCTYNSLCTGTVANPAEAGHEVRDYAYSIPQYTLKSAAYNLEYGLGEALTLYSFATFSDRRISSRQNTRTPYTAWSSNLGLFKNVYPDGFTPDAVGKEQDYTGVLGLKGAVGTWDWDLSATRSRDDYKVYTHNSANYSLDYPGGATDVYSGKLDYTQTVVNLDLRHGFETEAFVSPVDFSAGLEYQSEAYTRGAGERASWYGQGITAYTGYLPADASHGTRHGWAGYAGASANVTKRWYLDFAGRYEDHSDFGSVSTGRLSTRFDFTDAVAIRATVSNGFHAPSLAAQNFQLTSDTATQRWINARASSPLAMSLGSTPLKPEKSTNYSVGLTFAPVDNVHLAIDAYQIDIRDQLGMSNYVGYDPTNPARVVDYSGNVLNAQQVATIDALLAGAGYSVSPDKGLFVSYLRSVGDTRTRGVEFTADGGIPTDYGMWTWNYAINAVQTDITRREQVSPILSSLPNVQLLTEASEYNLRYRSPRYTQVAGINWARSGWNLGMNFTHYGPIKRLANNYKYTIDPKLITSLSGSYDFGNGFSVTAGVDNVFDKRTSKLPEAAMSASNKATYQWMYDSLDSISALGGYYYARIDYRF</sequence>
<evidence type="ECO:0000313" key="16">
    <source>
        <dbReference type="Proteomes" id="UP000050902"/>
    </source>
</evidence>
<keyword evidence="16" id="KW-1185">Reference proteome</keyword>
<keyword evidence="8 9" id="KW-0998">Cell outer membrane</keyword>
<keyword evidence="4 9" id="KW-0812">Transmembrane</keyword>
<dbReference type="InterPro" id="IPR010916">
    <property type="entry name" value="TonB_box_CS"/>
</dbReference>
<name>A0ABR5NN05_9GAMM</name>
<dbReference type="Gene3D" id="2.40.170.20">
    <property type="entry name" value="TonB-dependent receptor, beta-barrel domain"/>
    <property type="match status" value="1"/>
</dbReference>
<keyword evidence="2 9" id="KW-0813">Transport</keyword>
<feature type="chain" id="PRO_5045714146" description="TonB-dependent receptor" evidence="12">
    <location>
        <begin position="30"/>
        <end position="850"/>
    </location>
</feature>
<dbReference type="InterPro" id="IPR012910">
    <property type="entry name" value="Plug_dom"/>
</dbReference>
<evidence type="ECO:0000256" key="11">
    <source>
        <dbReference type="RuleBase" id="RU003357"/>
    </source>
</evidence>
<protein>
    <recommendedName>
        <fullName evidence="17">TonB-dependent receptor</fullName>
    </recommendedName>
</protein>
<evidence type="ECO:0000256" key="5">
    <source>
        <dbReference type="ARBA" id="ARBA00022729"/>
    </source>
</evidence>
<feature type="short sequence motif" description="TonB box" evidence="10">
    <location>
        <begin position="48"/>
        <end position="54"/>
    </location>
</feature>
<comment type="similarity">
    <text evidence="9 11">Belongs to the TonB-dependent receptor family.</text>
</comment>
<evidence type="ECO:0000259" key="13">
    <source>
        <dbReference type="Pfam" id="PF00593"/>
    </source>
</evidence>
<evidence type="ECO:0000256" key="2">
    <source>
        <dbReference type="ARBA" id="ARBA00022448"/>
    </source>
</evidence>
<dbReference type="Pfam" id="PF07715">
    <property type="entry name" value="Plug"/>
    <property type="match status" value="1"/>
</dbReference>
<evidence type="ECO:0000313" key="15">
    <source>
        <dbReference type="EMBL" id="KRG59365.1"/>
    </source>
</evidence>
<feature type="signal peptide" evidence="12">
    <location>
        <begin position="1"/>
        <end position="29"/>
    </location>
</feature>
<evidence type="ECO:0000256" key="9">
    <source>
        <dbReference type="PROSITE-ProRule" id="PRU01360"/>
    </source>
</evidence>
<accession>A0ABR5NN05</accession>
<dbReference type="PANTHER" id="PTHR47234">
    <property type="match status" value="1"/>
</dbReference>
<gene>
    <name evidence="15" type="ORF">ABB22_04510</name>
</gene>
<evidence type="ECO:0000256" key="12">
    <source>
        <dbReference type="SAM" id="SignalP"/>
    </source>
</evidence>
<evidence type="ECO:0000256" key="7">
    <source>
        <dbReference type="ARBA" id="ARBA00023136"/>
    </source>
</evidence>
<organism evidence="15 16">
    <name type="scientific">Stenotrophomonas nitritireducens</name>
    <dbReference type="NCBI Taxonomy" id="83617"/>
    <lineage>
        <taxon>Bacteria</taxon>
        <taxon>Pseudomonadati</taxon>
        <taxon>Pseudomonadota</taxon>
        <taxon>Gammaproteobacteria</taxon>
        <taxon>Lysobacterales</taxon>
        <taxon>Lysobacteraceae</taxon>
        <taxon>Stenotrophomonas</taxon>
    </lineage>
</organism>
<dbReference type="EMBL" id="LDJG01000005">
    <property type="protein sequence ID" value="KRG59365.1"/>
    <property type="molecule type" value="Genomic_DNA"/>
</dbReference>
<comment type="subcellular location">
    <subcellularLocation>
        <location evidence="1 9">Cell outer membrane</location>
        <topology evidence="1 9">Multi-pass membrane protein</topology>
    </subcellularLocation>
</comment>
<comment type="caution">
    <text evidence="15">The sequence shown here is derived from an EMBL/GenBank/DDBJ whole genome shotgun (WGS) entry which is preliminary data.</text>
</comment>
<feature type="domain" description="TonB-dependent receptor plug" evidence="14">
    <location>
        <begin position="62"/>
        <end position="179"/>
    </location>
</feature>